<evidence type="ECO:0000313" key="2">
    <source>
        <dbReference type="Proteomes" id="UP001056120"/>
    </source>
</evidence>
<comment type="caution">
    <text evidence="1">The sequence shown here is derived from an EMBL/GenBank/DDBJ whole genome shotgun (WGS) entry which is preliminary data.</text>
</comment>
<keyword evidence="2" id="KW-1185">Reference proteome</keyword>
<organism evidence="1 2">
    <name type="scientific">Smallanthus sonchifolius</name>
    <dbReference type="NCBI Taxonomy" id="185202"/>
    <lineage>
        <taxon>Eukaryota</taxon>
        <taxon>Viridiplantae</taxon>
        <taxon>Streptophyta</taxon>
        <taxon>Embryophyta</taxon>
        <taxon>Tracheophyta</taxon>
        <taxon>Spermatophyta</taxon>
        <taxon>Magnoliopsida</taxon>
        <taxon>eudicotyledons</taxon>
        <taxon>Gunneridae</taxon>
        <taxon>Pentapetalae</taxon>
        <taxon>asterids</taxon>
        <taxon>campanulids</taxon>
        <taxon>Asterales</taxon>
        <taxon>Asteraceae</taxon>
        <taxon>Asteroideae</taxon>
        <taxon>Heliantheae alliance</taxon>
        <taxon>Millerieae</taxon>
        <taxon>Smallanthus</taxon>
    </lineage>
</organism>
<proteinExistence type="predicted"/>
<reference evidence="2" key="1">
    <citation type="journal article" date="2022" name="Mol. Ecol. Resour.">
        <title>The genomes of chicory, endive, great burdock and yacon provide insights into Asteraceae palaeo-polyploidization history and plant inulin production.</title>
        <authorList>
            <person name="Fan W."/>
            <person name="Wang S."/>
            <person name="Wang H."/>
            <person name="Wang A."/>
            <person name="Jiang F."/>
            <person name="Liu H."/>
            <person name="Zhao H."/>
            <person name="Xu D."/>
            <person name="Zhang Y."/>
        </authorList>
    </citation>
    <scope>NUCLEOTIDE SEQUENCE [LARGE SCALE GENOMIC DNA]</scope>
    <source>
        <strain evidence="2">cv. Yunnan</strain>
    </source>
</reference>
<sequence length="611" mass="66322">MRSISIPATKGSAELESRVNEEVNGSNHIELADTVKGQHPHPQEPVIQWDRFLPLRSLKVLLVEDDDSTRHVVSALLRNCSYEVTAVANGLEAWKVLIDLNKQIDLVLTEIVMPYLSGIGLLSKIMNLEPRKNTPVIMMSSDDSIGIVFNCLSKGAVDFLVKPIRKNELKNLWQHVWRKCHSSSGSESESGVGAHKPTKARSIEVSDDGTDGSDEDDGRSIDLTAKDGSDDGGGTQSSWSKRAVEVESTKYSWDPLAGGPDSTCGQVIYARPDKISTREHAGEDDRLYAVAMGKNLEIGVPRNSEKIIESNLKETSEPRAKSTSNVMVGKTNEALNSKCSPALELSLKRPLDLEDTDTSTHKRNVLKQSDLSAFSRYNTTTLNANQAPTTNVGSCSPPNVTISSEAANPVNIQSNSIGAPNQCSNGSSTPNNDMGSSTNNALDGKPNPPSLCEGDKAAQFQVRDHHHHHVHKIQQQQEIANQDDGSSRNMVCNGLTAPTERNVANYGSASGSNDKSNGENGNSGEKGDSCAAITEVGDNGVTEKGKTGNLSGSGRESGADQDRLAQREAALNKFRQKRKERCFEKKVRYQSRKKLAEQRPRVRGQFVRQGG</sequence>
<dbReference type="EMBL" id="CM042028">
    <property type="protein sequence ID" value="KAI3799774.1"/>
    <property type="molecule type" value="Genomic_DNA"/>
</dbReference>
<gene>
    <name evidence="1" type="ORF">L1987_35077</name>
</gene>
<protein>
    <submittedName>
        <fullName evidence="1">Uncharacterized protein</fullName>
    </submittedName>
</protein>
<name>A0ACB9HVL6_9ASTR</name>
<evidence type="ECO:0000313" key="1">
    <source>
        <dbReference type="EMBL" id="KAI3799774.1"/>
    </source>
</evidence>
<reference evidence="1 2" key="2">
    <citation type="journal article" date="2022" name="Mol. Ecol. Resour.">
        <title>The genomes of chicory, endive, great burdock and yacon provide insights into Asteraceae paleo-polyploidization history and plant inulin production.</title>
        <authorList>
            <person name="Fan W."/>
            <person name="Wang S."/>
            <person name="Wang H."/>
            <person name="Wang A."/>
            <person name="Jiang F."/>
            <person name="Liu H."/>
            <person name="Zhao H."/>
            <person name="Xu D."/>
            <person name="Zhang Y."/>
        </authorList>
    </citation>
    <scope>NUCLEOTIDE SEQUENCE [LARGE SCALE GENOMIC DNA]</scope>
    <source>
        <strain evidence="2">cv. Yunnan</strain>
        <tissue evidence="1">Leaves</tissue>
    </source>
</reference>
<dbReference type="Proteomes" id="UP001056120">
    <property type="component" value="Linkage Group LG11"/>
</dbReference>
<accession>A0ACB9HVL6</accession>